<accession>A0A9K3KHW2</accession>
<proteinExistence type="predicted"/>
<dbReference type="AlphaFoldDB" id="A0A9K3KHW2"/>
<comment type="caution">
    <text evidence="1">The sequence shown here is derived from an EMBL/GenBank/DDBJ whole genome shotgun (WGS) entry which is preliminary data.</text>
</comment>
<dbReference type="EMBL" id="JAGRRH010000024">
    <property type="protein sequence ID" value="KAG7343531.1"/>
    <property type="molecule type" value="Genomic_DNA"/>
</dbReference>
<evidence type="ECO:0000313" key="1">
    <source>
        <dbReference type="EMBL" id="KAG7343531.1"/>
    </source>
</evidence>
<gene>
    <name evidence="1" type="ORF">IV203_021476</name>
</gene>
<organism evidence="1 2">
    <name type="scientific">Nitzschia inconspicua</name>
    <dbReference type="NCBI Taxonomy" id="303405"/>
    <lineage>
        <taxon>Eukaryota</taxon>
        <taxon>Sar</taxon>
        <taxon>Stramenopiles</taxon>
        <taxon>Ochrophyta</taxon>
        <taxon>Bacillariophyta</taxon>
        <taxon>Bacillariophyceae</taxon>
        <taxon>Bacillariophycidae</taxon>
        <taxon>Bacillariales</taxon>
        <taxon>Bacillariaceae</taxon>
        <taxon>Nitzschia</taxon>
    </lineage>
</organism>
<reference evidence="1" key="2">
    <citation type="submission" date="2021-04" db="EMBL/GenBank/DDBJ databases">
        <authorList>
            <person name="Podell S."/>
        </authorList>
    </citation>
    <scope>NUCLEOTIDE SEQUENCE</scope>
    <source>
        <strain evidence="1">Hildebrandi</strain>
    </source>
</reference>
<evidence type="ECO:0000313" key="2">
    <source>
        <dbReference type="Proteomes" id="UP000693970"/>
    </source>
</evidence>
<name>A0A9K3KHW2_9STRA</name>
<keyword evidence="2" id="KW-1185">Reference proteome</keyword>
<dbReference type="Proteomes" id="UP000693970">
    <property type="component" value="Unassembled WGS sequence"/>
</dbReference>
<reference evidence="1" key="1">
    <citation type="journal article" date="2021" name="Sci. Rep.">
        <title>Diploid genomic architecture of Nitzschia inconspicua, an elite biomass production diatom.</title>
        <authorList>
            <person name="Oliver A."/>
            <person name="Podell S."/>
            <person name="Pinowska A."/>
            <person name="Traller J.C."/>
            <person name="Smith S.R."/>
            <person name="McClure R."/>
            <person name="Beliaev A."/>
            <person name="Bohutskyi P."/>
            <person name="Hill E.A."/>
            <person name="Rabines A."/>
            <person name="Zheng H."/>
            <person name="Allen L.Z."/>
            <person name="Kuo A."/>
            <person name="Grigoriev I.V."/>
            <person name="Allen A.E."/>
            <person name="Hazlebeck D."/>
            <person name="Allen E.E."/>
        </authorList>
    </citation>
    <scope>NUCLEOTIDE SEQUENCE</scope>
    <source>
        <strain evidence="1">Hildebrandi</strain>
    </source>
</reference>
<sequence>MSSLNDCSRLLVSAVTATALQSVCHQNSKGTLLFKQGKCVEAVFHFKEAVHASKAFLNHYLEGVQSNTVVDTFLSFIVLPSQSAQDTNTRSFIDPSVYSKPFEIEMTLISRHEQSLKHQMMRDDVVDGEHCLLFSRLSTILIFNMALAHHGFAISSNGAGRWNFLSKARGLYCLAYKNLRDEQRQGLMDPLLLPLLAHAILNNLGQCYASLDDEKNSVACYELLLRSIILFQLDQKKTFSFGGRDDCSFNDPSIACFLKNTLFLILKDPGFAPAA</sequence>
<protein>
    <submittedName>
        <fullName evidence="1">Uncharacterized protein</fullName>
    </submittedName>
</protein>